<evidence type="ECO:0000259" key="19">
    <source>
        <dbReference type="PROSITE" id="PS50929"/>
    </source>
</evidence>
<dbReference type="SUPFAM" id="SSF52540">
    <property type="entry name" value="P-loop containing nucleoside triphosphate hydrolases"/>
    <property type="match status" value="2"/>
</dbReference>
<evidence type="ECO:0000256" key="13">
    <source>
        <dbReference type="ARBA" id="ARBA00034018"/>
    </source>
</evidence>
<keyword evidence="12 17" id="KW-0472">Membrane</keyword>
<comment type="subcellular location">
    <subcellularLocation>
        <location evidence="1">Cell membrane</location>
        <topology evidence="1">Multi-pass membrane protein</topology>
    </subcellularLocation>
</comment>
<comment type="catalytic activity">
    <reaction evidence="15">
        <text>17beta-estradiol 17-O-(beta-D-glucuronate)(in) + ATP + H2O = 17beta-estradiol 17-O-(beta-D-glucuronate)(out) + ADP + phosphate + H(+)</text>
        <dbReference type="Rhea" id="RHEA:60128"/>
        <dbReference type="ChEBI" id="CHEBI:15377"/>
        <dbReference type="ChEBI" id="CHEBI:15378"/>
        <dbReference type="ChEBI" id="CHEBI:30616"/>
        <dbReference type="ChEBI" id="CHEBI:43474"/>
        <dbReference type="ChEBI" id="CHEBI:82961"/>
        <dbReference type="ChEBI" id="CHEBI:456216"/>
    </reaction>
    <physiologicalReaction direction="left-to-right" evidence="15">
        <dbReference type="Rhea" id="RHEA:60129"/>
    </physiologicalReaction>
</comment>
<keyword evidence="3" id="KW-0813">Transport</keyword>
<feature type="domain" description="ABC transmembrane type-1" evidence="19">
    <location>
        <begin position="812"/>
        <end position="1168"/>
    </location>
</feature>
<evidence type="ECO:0000256" key="8">
    <source>
        <dbReference type="ARBA" id="ARBA00022840"/>
    </source>
</evidence>
<feature type="region of interest" description="Disordered" evidence="16">
    <location>
        <begin position="73"/>
        <end position="98"/>
    </location>
</feature>
<evidence type="ECO:0000256" key="2">
    <source>
        <dbReference type="ARBA" id="ARBA00009726"/>
    </source>
</evidence>
<evidence type="ECO:0000256" key="14">
    <source>
        <dbReference type="ARBA" id="ARBA00047523"/>
    </source>
</evidence>
<feature type="compositionally biased region" description="Polar residues" evidence="16">
    <location>
        <begin position="74"/>
        <end position="91"/>
    </location>
</feature>
<keyword evidence="7" id="KW-0547">Nucleotide-binding</keyword>
<feature type="transmembrane region" description="Helical" evidence="17">
    <location>
        <begin position="244"/>
        <end position="263"/>
    </location>
</feature>
<dbReference type="InterPro" id="IPR050173">
    <property type="entry name" value="ABC_transporter_C-like"/>
</dbReference>
<sequence>MMSILNRIKTNVCPETTAGFLSKMTFWWFTSMAIKGYKSPLENKDLWSLNKQDSSELVVPNLLNEWEVEKSKAQSEQSVKEQATFTKTGAETNHVGGGPEEAEVLLSERKEPRKPSFLWALLRAFGPYFLIGSAFKLLQDLITFVNPQLLRMLIDFTKDKHAPLWWGYALAFLMFGTSLLQTLILHQHFQYCFVTGMRLRSGIIGAIYRKSLVITNEAKRSSTVGEVVNLMSVDAQRFMDLTTFLNMLWSAPLQIILALFFLWENLGPSVLAGVAVMVLLIPFNAFIAMKTRTYQVEQMKHKDDRIKLMNEILNGIKVLKLYAWEVSFKEKILQIRQKELNVLRKTAYLSALSTMAWTSAPFLVALTTFAVFVTVDENNILDAKRAFVSLSLFNILRFPLNMLPQVISSIVQASVSLKRIQDFLSHPELDPESVDRRNNTSGNEAGLCVCVCVGVCVCDMLKQANKLHLMGTEHAVTVVNGKFAWAKQDQPTLDNINVMVPQGSLLAVVGHVGCGKTSLVSALLGEMEKLEGQISIRGSVAYVPQQAWIQNCTLRDNILFGRPYVEQKYRCVLEACALTPDLEVLPGGDQTEIGEKRQRVSLARALYSESDVYLLDDPLSAVDAHVAKHIFDKVIGPEGVLKGKTRILVTHGISFLPQVDNILVLVDGRVSEMGSYQELLKQNGAFAEFLRNYSLEDIIEDDEVTLSLVDEEEDFPDDALSNHADMVDNEPVVNEARRQFMRQISIMSNDPENPKKMSRRRRCSERKHSEPPAEKKEQKADKLIQAETTETGQVKFKVYWEYMKAVGPLLSLFICFLYGCQSAAAIGANFWLSEWTNDAENNRTQENMDMRVGVYAALGISQGVLVMFSSFTLALGKIQGSRKLHQALLDNKFHTPQSFFDTTPIGRIINRFSKDIYVIDEVLPSTVLMFLGTFFASVSTMIVIICSTPIFALVIGPLALIYFFVQAILRAPQAFFEATPSGRVLNRFSKDVDTIDSLIPDNIDIWMRTFWYTVNVLLVCSALTPMFLIVIVPLMLFYWWVQRFYVATSRQLKRLESVSRSPIYSHFSETITGTSVIRAYGRNAAFVLLSDMKVDENQKSYYPGIVSNRWLGVRIEFIGNCIVLFAALFAAVGRDKLSPGLVGLSVSYALQVTMSLNWMVRMTSDLESNIVAVERVKEYSETQTEAPWVVQDKRPPPDWPPEGNVEFVDYSVRYREGLDLVLRNVSLKVKGGEKIGIVGRTGAGKSSMTLCLFRLLEAADGEIVIDEVKISEIGLHDLRSKLTIIPQEPVLFSGSLRMNLDPFDKYSDEELWKALEHSHLKKFVSNQSAKLDLECSEGGENLSVGQRQLVCLARALLRKTRILVLDEATAAVDLETDDLIQSTIRTQFEDSTVFTIAHRLNTIMDYTRVLVLDKGQIAEFDTPANLLAQKGIFFGMAKDAGLA</sequence>
<dbReference type="Pfam" id="PF00664">
    <property type="entry name" value="ABC_membrane"/>
    <property type="match status" value="2"/>
</dbReference>
<dbReference type="FunFam" id="1.20.1560.10:FF:000007">
    <property type="entry name" value="ATP-binding cassette subfamily C member 1"/>
    <property type="match status" value="1"/>
</dbReference>
<dbReference type="FunFam" id="3.40.50.300:FF:000074">
    <property type="entry name" value="Multidrug resistance-associated protein 5 isoform 1"/>
    <property type="match status" value="1"/>
</dbReference>
<dbReference type="CDD" id="cd18603">
    <property type="entry name" value="ABC_6TM_MRP1_2_3_6_D2_like"/>
    <property type="match status" value="1"/>
</dbReference>
<keyword evidence="9" id="KW-1278">Translocase</keyword>
<evidence type="ECO:0000256" key="3">
    <source>
        <dbReference type="ARBA" id="ARBA00022448"/>
    </source>
</evidence>
<dbReference type="InterPro" id="IPR027417">
    <property type="entry name" value="P-loop_NTPase"/>
</dbReference>
<evidence type="ECO:0000313" key="21">
    <source>
        <dbReference type="Proteomes" id="UP000281406"/>
    </source>
</evidence>
<dbReference type="InterPro" id="IPR003439">
    <property type="entry name" value="ABC_transporter-like_ATP-bd"/>
</dbReference>
<dbReference type="CDD" id="cd18595">
    <property type="entry name" value="ABC_6TM_MRP1_2_3_6_D1_like"/>
    <property type="match status" value="1"/>
</dbReference>
<dbReference type="PROSITE" id="PS50929">
    <property type="entry name" value="ABC_TM1F"/>
    <property type="match status" value="2"/>
</dbReference>
<dbReference type="Gene3D" id="1.20.1560.10">
    <property type="entry name" value="ABC transporter type 1, transmembrane domain"/>
    <property type="match status" value="3"/>
</dbReference>
<keyword evidence="8" id="KW-0067">ATP-binding</keyword>
<feature type="transmembrane region" description="Helical" evidence="17">
    <location>
        <begin position="809"/>
        <end position="832"/>
    </location>
</feature>
<feature type="compositionally biased region" description="Basic residues" evidence="16">
    <location>
        <begin position="756"/>
        <end position="765"/>
    </location>
</feature>
<comment type="caution">
    <text evidence="20">The sequence shown here is derived from an EMBL/GenBank/DDBJ whole genome shotgun (WGS) entry which is preliminary data.</text>
</comment>
<feature type="transmembrane region" description="Helical" evidence="17">
    <location>
        <begin position="269"/>
        <end position="289"/>
    </location>
</feature>
<dbReference type="GO" id="GO:0005524">
    <property type="term" value="F:ATP binding"/>
    <property type="evidence" value="ECO:0007669"/>
    <property type="project" value="UniProtKB-KW"/>
</dbReference>
<dbReference type="InterPro" id="IPR036640">
    <property type="entry name" value="ABC1_TM_sf"/>
</dbReference>
<feature type="domain" description="ABC transporter" evidence="18">
    <location>
        <begin position="1205"/>
        <end position="1439"/>
    </location>
</feature>
<dbReference type="InterPro" id="IPR003593">
    <property type="entry name" value="AAA+_ATPase"/>
</dbReference>
<evidence type="ECO:0000256" key="4">
    <source>
        <dbReference type="ARBA" id="ARBA00022475"/>
    </source>
</evidence>
<dbReference type="PROSITE" id="PS50893">
    <property type="entry name" value="ABC_TRANSPORTER_2"/>
    <property type="match status" value="2"/>
</dbReference>
<evidence type="ECO:0000313" key="20">
    <source>
        <dbReference type="EMBL" id="ROK76668.1"/>
    </source>
</evidence>
<feature type="transmembrane region" description="Helical" evidence="17">
    <location>
        <begin position="942"/>
        <end position="965"/>
    </location>
</feature>
<feature type="transmembrane region" description="Helical" evidence="17">
    <location>
        <begin position="165"/>
        <end position="185"/>
    </location>
</feature>
<dbReference type="EMBL" id="RJVU01055667">
    <property type="protein sequence ID" value="ROK76668.1"/>
    <property type="molecule type" value="Genomic_DNA"/>
</dbReference>
<dbReference type="CDD" id="cd03250">
    <property type="entry name" value="ABCC_MRP_domain1"/>
    <property type="match status" value="1"/>
</dbReference>
<name>A0A3N0Y0I6_ANAGA</name>
<dbReference type="GO" id="GO:0008559">
    <property type="term" value="F:ABC-type xenobiotic transporter activity"/>
    <property type="evidence" value="ECO:0007669"/>
    <property type="project" value="UniProtKB-EC"/>
</dbReference>
<dbReference type="SUPFAM" id="SSF90123">
    <property type="entry name" value="ABC transporter transmembrane region"/>
    <property type="match status" value="3"/>
</dbReference>
<dbReference type="SMART" id="SM00382">
    <property type="entry name" value="AAA"/>
    <property type="match status" value="2"/>
</dbReference>
<keyword evidence="11" id="KW-0445">Lipid transport</keyword>
<keyword evidence="10 17" id="KW-1133">Transmembrane helix</keyword>
<dbReference type="Pfam" id="PF00005">
    <property type="entry name" value="ABC_tran"/>
    <property type="match status" value="2"/>
</dbReference>
<dbReference type="Proteomes" id="UP000281406">
    <property type="component" value="Unassembled WGS sequence"/>
</dbReference>
<evidence type="ECO:0000256" key="7">
    <source>
        <dbReference type="ARBA" id="ARBA00022741"/>
    </source>
</evidence>
<dbReference type="GO" id="GO:0005886">
    <property type="term" value="C:plasma membrane"/>
    <property type="evidence" value="ECO:0007669"/>
    <property type="project" value="UniProtKB-SubCell"/>
</dbReference>
<evidence type="ECO:0000256" key="1">
    <source>
        <dbReference type="ARBA" id="ARBA00004651"/>
    </source>
</evidence>
<evidence type="ECO:0000256" key="16">
    <source>
        <dbReference type="SAM" id="MobiDB-lite"/>
    </source>
</evidence>
<gene>
    <name evidence="20" type="ORF">DPX16_4673</name>
</gene>
<proteinExistence type="inferred from homology"/>
<feature type="transmembrane region" description="Helical" evidence="17">
    <location>
        <begin position="1111"/>
        <end position="1133"/>
    </location>
</feature>
<dbReference type="InterPro" id="IPR011527">
    <property type="entry name" value="ABC1_TM_dom"/>
</dbReference>
<protein>
    <submittedName>
        <fullName evidence="20">Canalicular multispecific organic anion transporter 2</fullName>
    </submittedName>
</protein>
<feature type="domain" description="ABC transmembrane type-1" evidence="19">
    <location>
        <begin position="130"/>
        <end position="412"/>
    </location>
</feature>
<evidence type="ECO:0000256" key="15">
    <source>
        <dbReference type="ARBA" id="ARBA00047576"/>
    </source>
</evidence>
<dbReference type="GO" id="GO:0016887">
    <property type="term" value="F:ATP hydrolysis activity"/>
    <property type="evidence" value="ECO:0007669"/>
    <property type="project" value="InterPro"/>
</dbReference>
<feature type="domain" description="ABC transporter" evidence="18">
    <location>
        <begin position="476"/>
        <end position="692"/>
    </location>
</feature>
<comment type="catalytic activity">
    <reaction evidence="13">
        <text>ATP + H2O + xenobioticSide 1 = ADP + phosphate + xenobioticSide 2.</text>
        <dbReference type="EC" id="7.6.2.2"/>
    </reaction>
</comment>
<dbReference type="Gene3D" id="3.40.50.300">
    <property type="entry name" value="P-loop containing nucleotide triphosphate hydrolases"/>
    <property type="match status" value="2"/>
</dbReference>
<evidence type="ECO:0000259" key="18">
    <source>
        <dbReference type="PROSITE" id="PS50893"/>
    </source>
</evidence>
<keyword evidence="6" id="KW-0677">Repeat</keyword>
<feature type="transmembrane region" description="Helical" evidence="17">
    <location>
        <begin position="1016"/>
        <end position="1041"/>
    </location>
</feature>
<comment type="catalytic activity">
    <reaction evidence="14">
        <text>leukotriene C4(in) + ATP + H2O = leukotriene C4(out) + ADP + phosphate + H(+)</text>
        <dbReference type="Rhea" id="RHEA:38963"/>
        <dbReference type="ChEBI" id="CHEBI:15377"/>
        <dbReference type="ChEBI" id="CHEBI:15378"/>
        <dbReference type="ChEBI" id="CHEBI:30616"/>
        <dbReference type="ChEBI" id="CHEBI:43474"/>
        <dbReference type="ChEBI" id="CHEBI:57973"/>
        <dbReference type="ChEBI" id="CHEBI:456216"/>
    </reaction>
    <physiologicalReaction direction="left-to-right" evidence="14">
        <dbReference type="Rhea" id="RHEA:38964"/>
    </physiologicalReaction>
</comment>
<feature type="transmembrane region" description="Helical" evidence="17">
    <location>
        <begin position="346"/>
        <end position="375"/>
    </location>
</feature>
<keyword evidence="21" id="KW-1185">Reference proteome</keyword>
<evidence type="ECO:0000256" key="9">
    <source>
        <dbReference type="ARBA" id="ARBA00022967"/>
    </source>
</evidence>
<dbReference type="GO" id="GO:0006869">
    <property type="term" value="P:lipid transport"/>
    <property type="evidence" value="ECO:0007669"/>
    <property type="project" value="UniProtKB-KW"/>
</dbReference>
<dbReference type="OrthoDB" id="6500128at2759"/>
<comment type="similarity">
    <text evidence="2">Belongs to the ABC transporter superfamily. ABCC family. Conjugate transporter (TC 3.A.1.208) subfamily.</text>
</comment>
<organism evidence="20 21">
    <name type="scientific">Anabarilius grahami</name>
    <name type="common">Kanglang fish</name>
    <name type="synonym">Barilius grahami</name>
    <dbReference type="NCBI Taxonomy" id="495550"/>
    <lineage>
        <taxon>Eukaryota</taxon>
        <taxon>Metazoa</taxon>
        <taxon>Chordata</taxon>
        <taxon>Craniata</taxon>
        <taxon>Vertebrata</taxon>
        <taxon>Euteleostomi</taxon>
        <taxon>Actinopterygii</taxon>
        <taxon>Neopterygii</taxon>
        <taxon>Teleostei</taxon>
        <taxon>Ostariophysi</taxon>
        <taxon>Cypriniformes</taxon>
        <taxon>Xenocyprididae</taxon>
        <taxon>Xenocypridinae</taxon>
        <taxon>Xenocypridinae incertae sedis</taxon>
        <taxon>Anabarilius</taxon>
    </lineage>
</organism>
<evidence type="ECO:0000256" key="11">
    <source>
        <dbReference type="ARBA" id="ARBA00023055"/>
    </source>
</evidence>
<feature type="transmembrane region" description="Helical" evidence="17">
    <location>
        <begin position="852"/>
        <end position="875"/>
    </location>
</feature>
<dbReference type="PROSITE" id="PS00211">
    <property type="entry name" value="ABC_TRANSPORTER_1"/>
    <property type="match status" value="1"/>
</dbReference>
<evidence type="ECO:0000256" key="17">
    <source>
        <dbReference type="SAM" id="Phobius"/>
    </source>
</evidence>
<evidence type="ECO:0000256" key="12">
    <source>
        <dbReference type="ARBA" id="ARBA00023136"/>
    </source>
</evidence>
<evidence type="ECO:0000256" key="6">
    <source>
        <dbReference type="ARBA" id="ARBA00022737"/>
    </source>
</evidence>
<dbReference type="PANTHER" id="PTHR24223">
    <property type="entry name" value="ATP-BINDING CASSETTE SUB-FAMILY C"/>
    <property type="match status" value="1"/>
</dbReference>
<dbReference type="InterPro" id="IPR017871">
    <property type="entry name" value="ABC_transporter-like_CS"/>
</dbReference>
<dbReference type="FunFam" id="3.40.50.300:FF:000293">
    <property type="entry name" value="ATP binding cassette subfamily C member 1"/>
    <property type="match status" value="1"/>
</dbReference>
<accession>A0A3N0Y0I6</accession>
<evidence type="ECO:0000256" key="10">
    <source>
        <dbReference type="ARBA" id="ARBA00022989"/>
    </source>
</evidence>
<evidence type="ECO:0000256" key="5">
    <source>
        <dbReference type="ARBA" id="ARBA00022692"/>
    </source>
</evidence>
<reference evidence="20 21" key="1">
    <citation type="submission" date="2018-10" db="EMBL/GenBank/DDBJ databases">
        <title>Genome assembly for a Yunnan-Guizhou Plateau 3E fish, Anabarilius grahami (Regan), and its evolutionary and genetic applications.</title>
        <authorList>
            <person name="Jiang W."/>
        </authorList>
    </citation>
    <scope>NUCLEOTIDE SEQUENCE [LARGE SCALE GENOMIC DNA]</scope>
    <source>
        <strain evidence="20">AG-KIZ</strain>
        <tissue evidence="20">Muscle</tissue>
    </source>
</reference>
<feature type="transmembrane region" description="Helical" evidence="17">
    <location>
        <begin position="117"/>
        <end position="138"/>
    </location>
</feature>
<dbReference type="PANTHER" id="PTHR24223:SF405">
    <property type="entry name" value="ATP-BINDING CASSETTE SUB-FAMILY C MEMBER 3"/>
    <property type="match status" value="1"/>
</dbReference>
<feature type="transmembrane region" description="Helical" evidence="17">
    <location>
        <begin position="916"/>
        <end position="936"/>
    </location>
</feature>
<keyword evidence="5 17" id="KW-0812">Transmembrane</keyword>
<feature type="region of interest" description="Disordered" evidence="16">
    <location>
        <begin position="745"/>
        <end position="782"/>
    </location>
</feature>
<dbReference type="CDD" id="cd03244">
    <property type="entry name" value="ABCC_MRP_domain2"/>
    <property type="match status" value="1"/>
</dbReference>
<feature type="compositionally biased region" description="Basic and acidic residues" evidence="16">
    <location>
        <begin position="766"/>
        <end position="782"/>
    </location>
</feature>
<keyword evidence="4" id="KW-1003">Cell membrane</keyword>
<dbReference type="FunFam" id="1.20.1560.10:FF:000001">
    <property type="entry name" value="ATP-binding cassette subfamily C member 1"/>
    <property type="match status" value="1"/>
</dbReference>